<gene>
    <name evidence="2" type="ORF">O6P43_016890</name>
</gene>
<protein>
    <submittedName>
        <fullName evidence="2">Uncharacterized protein</fullName>
    </submittedName>
</protein>
<dbReference type="AlphaFoldDB" id="A0AAD7LQC9"/>
<evidence type="ECO:0000256" key="1">
    <source>
        <dbReference type="SAM" id="MobiDB-lite"/>
    </source>
</evidence>
<feature type="region of interest" description="Disordered" evidence="1">
    <location>
        <begin position="1"/>
        <end position="44"/>
    </location>
</feature>
<sequence length="44" mass="4944">MESLVKPWEEAEKGALRHRQPCRNGSNAISITSRDSSESLSQEE</sequence>
<evidence type="ECO:0000313" key="3">
    <source>
        <dbReference type="Proteomes" id="UP001163823"/>
    </source>
</evidence>
<organism evidence="2 3">
    <name type="scientific">Quillaja saponaria</name>
    <name type="common">Soap bark tree</name>
    <dbReference type="NCBI Taxonomy" id="32244"/>
    <lineage>
        <taxon>Eukaryota</taxon>
        <taxon>Viridiplantae</taxon>
        <taxon>Streptophyta</taxon>
        <taxon>Embryophyta</taxon>
        <taxon>Tracheophyta</taxon>
        <taxon>Spermatophyta</taxon>
        <taxon>Magnoliopsida</taxon>
        <taxon>eudicotyledons</taxon>
        <taxon>Gunneridae</taxon>
        <taxon>Pentapetalae</taxon>
        <taxon>rosids</taxon>
        <taxon>fabids</taxon>
        <taxon>Fabales</taxon>
        <taxon>Quillajaceae</taxon>
        <taxon>Quillaja</taxon>
    </lineage>
</organism>
<accession>A0AAD7LQC9</accession>
<feature type="compositionally biased region" description="Polar residues" evidence="1">
    <location>
        <begin position="23"/>
        <end position="44"/>
    </location>
</feature>
<dbReference type="EMBL" id="JARAOO010000007">
    <property type="protein sequence ID" value="KAJ7961561.1"/>
    <property type="molecule type" value="Genomic_DNA"/>
</dbReference>
<proteinExistence type="predicted"/>
<dbReference type="Proteomes" id="UP001163823">
    <property type="component" value="Chromosome 7"/>
</dbReference>
<evidence type="ECO:0000313" key="2">
    <source>
        <dbReference type="EMBL" id="KAJ7961561.1"/>
    </source>
</evidence>
<feature type="non-terminal residue" evidence="2">
    <location>
        <position position="44"/>
    </location>
</feature>
<name>A0AAD7LQC9_QUISA</name>
<reference evidence="2" key="1">
    <citation type="journal article" date="2023" name="Science">
        <title>Elucidation of the pathway for biosynthesis of saponin adjuvants from the soapbark tree.</title>
        <authorList>
            <person name="Reed J."/>
            <person name="Orme A."/>
            <person name="El-Demerdash A."/>
            <person name="Owen C."/>
            <person name="Martin L.B.B."/>
            <person name="Misra R.C."/>
            <person name="Kikuchi S."/>
            <person name="Rejzek M."/>
            <person name="Martin A.C."/>
            <person name="Harkess A."/>
            <person name="Leebens-Mack J."/>
            <person name="Louveau T."/>
            <person name="Stephenson M.J."/>
            <person name="Osbourn A."/>
        </authorList>
    </citation>
    <scope>NUCLEOTIDE SEQUENCE</scope>
    <source>
        <strain evidence="2">S10</strain>
    </source>
</reference>
<comment type="caution">
    <text evidence="2">The sequence shown here is derived from an EMBL/GenBank/DDBJ whole genome shotgun (WGS) entry which is preliminary data.</text>
</comment>
<keyword evidence="3" id="KW-1185">Reference proteome</keyword>
<dbReference type="KEGG" id="qsa:O6P43_016890"/>